<evidence type="ECO:0000313" key="7">
    <source>
        <dbReference type="EMBL" id="KAK5976368.1"/>
    </source>
</evidence>
<organism evidence="7 8">
    <name type="scientific">Trichostrongylus colubriformis</name>
    <name type="common">Black scour worm</name>
    <dbReference type="NCBI Taxonomy" id="6319"/>
    <lineage>
        <taxon>Eukaryota</taxon>
        <taxon>Metazoa</taxon>
        <taxon>Ecdysozoa</taxon>
        <taxon>Nematoda</taxon>
        <taxon>Chromadorea</taxon>
        <taxon>Rhabditida</taxon>
        <taxon>Rhabditina</taxon>
        <taxon>Rhabditomorpha</taxon>
        <taxon>Strongyloidea</taxon>
        <taxon>Trichostrongylidae</taxon>
        <taxon>Trichostrongylus</taxon>
    </lineage>
</organism>
<dbReference type="PROSITE" id="PS50262">
    <property type="entry name" value="G_PROTEIN_RECEP_F1_2"/>
    <property type="match status" value="1"/>
</dbReference>
<keyword evidence="8" id="KW-1185">Reference proteome</keyword>
<reference evidence="7 8" key="1">
    <citation type="submission" date="2019-10" db="EMBL/GenBank/DDBJ databases">
        <title>Assembly and Annotation for the nematode Trichostrongylus colubriformis.</title>
        <authorList>
            <person name="Martin J."/>
        </authorList>
    </citation>
    <scope>NUCLEOTIDE SEQUENCE [LARGE SCALE GENOMIC DNA]</scope>
    <source>
        <strain evidence="7">G859</strain>
        <tissue evidence="7">Whole worm</tissue>
    </source>
</reference>
<dbReference type="Pfam" id="PF10323">
    <property type="entry name" value="7TM_GPCR_Srv"/>
    <property type="match status" value="1"/>
</dbReference>
<feature type="transmembrane region" description="Helical" evidence="5">
    <location>
        <begin position="77"/>
        <end position="102"/>
    </location>
</feature>
<keyword evidence="3 5" id="KW-1133">Transmembrane helix</keyword>
<dbReference type="GO" id="GO:0016020">
    <property type="term" value="C:membrane"/>
    <property type="evidence" value="ECO:0007669"/>
    <property type="project" value="UniProtKB-SubCell"/>
</dbReference>
<evidence type="ECO:0000256" key="5">
    <source>
        <dbReference type="SAM" id="Phobius"/>
    </source>
</evidence>
<name>A0AAN8IMP6_TRICO</name>
<dbReference type="InterPro" id="IPR017452">
    <property type="entry name" value="GPCR_Rhodpsn_7TM"/>
</dbReference>
<accession>A0AAN8IMP6</accession>
<protein>
    <recommendedName>
        <fullName evidence="6">G-protein coupled receptors family 1 profile domain-containing protein</fullName>
    </recommendedName>
</protein>
<dbReference type="PANTHER" id="PTHR31627">
    <property type="entry name" value="SERPENTINE RECEPTOR CLASS GAMMA-RELATED"/>
    <property type="match status" value="1"/>
</dbReference>
<evidence type="ECO:0000256" key="4">
    <source>
        <dbReference type="ARBA" id="ARBA00023136"/>
    </source>
</evidence>
<dbReference type="AlphaFoldDB" id="A0AAN8IMP6"/>
<feature type="transmembrane region" description="Helical" evidence="5">
    <location>
        <begin position="37"/>
        <end position="57"/>
    </location>
</feature>
<keyword evidence="2 5" id="KW-0812">Transmembrane</keyword>
<dbReference type="InterPro" id="IPR019426">
    <property type="entry name" value="7TM_GPCR_serpentine_rcpt_Srv"/>
</dbReference>
<keyword evidence="4 5" id="KW-0472">Membrane</keyword>
<sequence length="321" mass="37012">MTLPWPHIVFTTITFTTLPVYLLILFTICKQPKMSPFYILMLSQAVADIFSLFCYFFLNTLRVSLWFADFFWENQAILASCSFLSIYFTNYVRCVGITLISVQRYITICQSGKLLGKLMSEVPLPAYVFFHWTFALALWAPLCTSFDTLYNSKFKPDVIVPPAMLALGSMITLIAIVVFFSISMLCYILILIHVLNFNYLRNSSNRHEFRLCVQAAGLLIAFLLLFIYSTGQFIINRASDLPLLFTWRLFNPLVTGFLSWVQPWMCLALNTEVRQNVLRILFCRRKNLFVSRTSVVSVAKQPPSRFALPGNDQRRDSIPKQ</sequence>
<evidence type="ECO:0000313" key="8">
    <source>
        <dbReference type="Proteomes" id="UP001331761"/>
    </source>
</evidence>
<feature type="domain" description="G-protein coupled receptors family 1 profile" evidence="6">
    <location>
        <begin position="20"/>
        <end position="227"/>
    </location>
</feature>
<evidence type="ECO:0000256" key="2">
    <source>
        <dbReference type="ARBA" id="ARBA00022692"/>
    </source>
</evidence>
<evidence type="ECO:0000259" key="6">
    <source>
        <dbReference type="PROSITE" id="PS50262"/>
    </source>
</evidence>
<dbReference type="CDD" id="cd00637">
    <property type="entry name" value="7tm_classA_rhodopsin-like"/>
    <property type="match status" value="1"/>
</dbReference>
<dbReference type="Proteomes" id="UP001331761">
    <property type="component" value="Unassembled WGS sequence"/>
</dbReference>
<feature type="transmembrane region" description="Helical" evidence="5">
    <location>
        <begin position="122"/>
        <end position="142"/>
    </location>
</feature>
<dbReference type="InterPro" id="IPR051119">
    <property type="entry name" value="Nematode_SR-like"/>
</dbReference>
<feature type="transmembrane region" description="Helical" evidence="5">
    <location>
        <begin position="162"/>
        <end position="190"/>
    </location>
</feature>
<comment type="caution">
    <text evidence="7">The sequence shown here is derived from an EMBL/GenBank/DDBJ whole genome shotgun (WGS) entry which is preliminary data.</text>
</comment>
<feature type="transmembrane region" description="Helical" evidence="5">
    <location>
        <begin position="211"/>
        <end position="229"/>
    </location>
</feature>
<dbReference type="Gene3D" id="1.20.1070.10">
    <property type="entry name" value="Rhodopsin 7-helix transmembrane proteins"/>
    <property type="match status" value="1"/>
</dbReference>
<comment type="subcellular location">
    <subcellularLocation>
        <location evidence="1">Membrane</location>
        <topology evidence="1">Multi-pass membrane protein</topology>
    </subcellularLocation>
</comment>
<evidence type="ECO:0000256" key="3">
    <source>
        <dbReference type="ARBA" id="ARBA00022989"/>
    </source>
</evidence>
<proteinExistence type="predicted"/>
<dbReference type="SUPFAM" id="SSF81321">
    <property type="entry name" value="Family A G protein-coupled receptor-like"/>
    <property type="match status" value="1"/>
</dbReference>
<evidence type="ECO:0000256" key="1">
    <source>
        <dbReference type="ARBA" id="ARBA00004141"/>
    </source>
</evidence>
<dbReference type="EMBL" id="WIXE01011942">
    <property type="protein sequence ID" value="KAK5976368.1"/>
    <property type="molecule type" value="Genomic_DNA"/>
</dbReference>
<feature type="transmembrane region" description="Helical" evidence="5">
    <location>
        <begin position="6"/>
        <end position="25"/>
    </location>
</feature>
<dbReference type="PANTHER" id="PTHR31627:SF42">
    <property type="entry name" value="G_PROTEIN_RECEP_F1_2 DOMAIN-CONTAINING PROTEIN-RELATED"/>
    <property type="match status" value="1"/>
</dbReference>
<gene>
    <name evidence="7" type="ORF">GCK32_005521</name>
</gene>